<name>A0AAW5C5K0_9FIRM</name>
<dbReference type="GeneID" id="97207608"/>
<dbReference type="SUPFAM" id="SSF54001">
    <property type="entry name" value="Cysteine proteinases"/>
    <property type="match status" value="1"/>
</dbReference>
<keyword evidence="6" id="KW-1185">Reference proteome</keyword>
<keyword evidence="1" id="KW-0677">Repeat</keyword>
<dbReference type="EMBL" id="JAAITT010000070">
    <property type="protein sequence ID" value="NSJ52398.1"/>
    <property type="molecule type" value="Genomic_DNA"/>
</dbReference>
<evidence type="ECO:0000313" key="6">
    <source>
        <dbReference type="Proteomes" id="UP000669239"/>
    </source>
</evidence>
<dbReference type="PROSITE" id="PS51170">
    <property type="entry name" value="CW"/>
    <property type="match status" value="1"/>
</dbReference>
<dbReference type="AlphaFoldDB" id="A0AAW5C5K0"/>
<feature type="repeat" description="Cell wall-binding" evidence="2">
    <location>
        <begin position="45"/>
        <end position="65"/>
    </location>
</feature>
<evidence type="ECO:0000313" key="4">
    <source>
        <dbReference type="EMBL" id="MCG4748299.1"/>
    </source>
</evidence>
<dbReference type="RefSeq" id="WP_165642980.1">
    <property type="nucleotide sequence ID" value="NZ_BAABZL010000001.1"/>
</dbReference>
<protein>
    <recommendedName>
        <fullName evidence="8">Transglutaminase-like domain-containing protein</fullName>
    </recommendedName>
</protein>
<evidence type="ECO:0008006" key="8">
    <source>
        <dbReference type="Google" id="ProtNLM"/>
    </source>
</evidence>
<feature type="chain" id="PRO_5043431163" description="Transglutaminase-like domain-containing protein" evidence="3">
    <location>
        <begin position="26"/>
        <end position="372"/>
    </location>
</feature>
<dbReference type="InterPro" id="IPR038765">
    <property type="entry name" value="Papain-like_cys_pep_sf"/>
</dbReference>
<feature type="signal peptide" evidence="3">
    <location>
        <begin position="1"/>
        <end position="25"/>
    </location>
</feature>
<reference evidence="5 6" key="1">
    <citation type="journal article" date="2020" name="Cell Host Microbe">
        <title>Functional and Genomic Variation between Human-Derived Isolates of Lachnospiraceae Reveals Inter- and Intra-Species Diversity.</title>
        <authorList>
            <person name="Sorbara M.T."/>
            <person name="Littmann E.R."/>
            <person name="Fontana E."/>
            <person name="Moody T.U."/>
            <person name="Kohout C.E."/>
            <person name="Gjonbalaj M."/>
            <person name="Eaton V."/>
            <person name="Seok R."/>
            <person name="Leiner I.M."/>
            <person name="Pamer E.G."/>
        </authorList>
    </citation>
    <scope>NUCLEOTIDE SEQUENCE [LARGE SCALE GENOMIC DNA]</scope>
    <source>
        <strain evidence="5 6">MSK.1.17</strain>
    </source>
</reference>
<dbReference type="SUPFAM" id="SSF69360">
    <property type="entry name" value="Cell wall binding repeat"/>
    <property type="match status" value="1"/>
</dbReference>
<reference evidence="4" key="3">
    <citation type="submission" date="2022-01" db="EMBL/GenBank/DDBJ databases">
        <title>Collection of gut derived symbiotic bacterial strains cultured from healthy donors.</title>
        <authorList>
            <person name="Lin H."/>
            <person name="Kohout C."/>
            <person name="Waligurski E."/>
            <person name="Pamer E.G."/>
        </authorList>
    </citation>
    <scope>NUCLEOTIDE SEQUENCE</scope>
    <source>
        <strain evidence="4">DFI.6.55</strain>
    </source>
</reference>
<dbReference type="Proteomes" id="UP000669239">
    <property type="component" value="Unassembled WGS sequence"/>
</dbReference>
<dbReference type="EMBL" id="JAKNGE010000035">
    <property type="protein sequence ID" value="MCG4748299.1"/>
    <property type="molecule type" value="Genomic_DNA"/>
</dbReference>
<evidence type="ECO:0000256" key="1">
    <source>
        <dbReference type="ARBA" id="ARBA00022737"/>
    </source>
</evidence>
<organism evidence="4 7">
    <name type="scientific">Enterocloster aldenensis</name>
    <dbReference type="NCBI Taxonomy" id="358742"/>
    <lineage>
        <taxon>Bacteria</taxon>
        <taxon>Bacillati</taxon>
        <taxon>Bacillota</taxon>
        <taxon>Clostridia</taxon>
        <taxon>Lachnospirales</taxon>
        <taxon>Lachnospiraceae</taxon>
        <taxon>Enterocloster</taxon>
    </lineage>
</organism>
<reference evidence="5" key="2">
    <citation type="submission" date="2020-02" db="EMBL/GenBank/DDBJ databases">
        <authorList>
            <person name="Littmann E."/>
            <person name="Sorbara M."/>
        </authorList>
    </citation>
    <scope>NUCLEOTIDE SEQUENCE</scope>
    <source>
        <strain evidence="5">MSK.1.17</strain>
    </source>
</reference>
<dbReference type="Proteomes" id="UP001299608">
    <property type="component" value="Unassembled WGS sequence"/>
</dbReference>
<accession>A0AAW5C5K0</accession>
<sequence>MKGRFWKILAFSAALSISLSTASYAGTWISESGQWKYRNDDGSFAKGWFQDLDSRWYYFDANGHMLSDTLTPDGYRLGEDGAWVNDDPYVSYDANYPLKDYADKAGLQYADAVMGHNKKGGPIMERRLRQDGKYSLYNYFGLSDDLCKALYGKDTDQIGTGENAADGDSLLVLAQTALYQEAVGSDTYKQQRNALAIVIRDYLGSFQWRTVSELERAQNAAFYIASNCTYDKTLYNRFVAGEDTSGDPSFTAYGCLVNHKAVCEGMSVAYQLLARATGLNSFCAPDDNDKDHMFVYVQADGNWYKVDLAVTGLMPQALVRRCFKDTANQEVERIMKTYFDEGNPHREHMDLDGLAPGAVYELKSSNQMRGYQ</sequence>
<dbReference type="Gene3D" id="2.10.270.10">
    <property type="entry name" value="Cholin Binding"/>
    <property type="match status" value="1"/>
</dbReference>
<comment type="caution">
    <text evidence="4">The sequence shown here is derived from an EMBL/GenBank/DDBJ whole genome shotgun (WGS) entry which is preliminary data.</text>
</comment>
<evidence type="ECO:0000313" key="7">
    <source>
        <dbReference type="Proteomes" id="UP001299608"/>
    </source>
</evidence>
<evidence type="ECO:0000256" key="2">
    <source>
        <dbReference type="PROSITE-ProRule" id="PRU00591"/>
    </source>
</evidence>
<dbReference type="Pfam" id="PF19085">
    <property type="entry name" value="Choline_bind_2"/>
    <property type="match status" value="1"/>
</dbReference>
<dbReference type="InterPro" id="IPR018337">
    <property type="entry name" value="Cell_wall/Cho-bd_repeat"/>
</dbReference>
<gene>
    <name evidence="5" type="ORF">G5B36_27495</name>
    <name evidence="4" type="ORF">L0N08_23020</name>
</gene>
<evidence type="ECO:0000256" key="3">
    <source>
        <dbReference type="SAM" id="SignalP"/>
    </source>
</evidence>
<proteinExistence type="predicted"/>
<evidence type="ECO:0000313" key="5">
    <source>
        <dbReference type="EMBL" id="NSJ52398.1"/>
    </source>
</evidence>
<keyword evidence="3" id="KW-0732">Signal</keyword>